<reference evidence="2" key="1">
    <citation type="submission" date="2018-05" db="EMBL/GenBank/DDBJ databases">
        <authorList>
            <person name="Lanie J.A."/>
            <person name="Ng W.-L."/>
            <person name="Kazmierczak K.M."/>
            <person name="Andrzejewski T.M."/>
            <person name="Davidsen T.M."/>
            <person name="Wayne K.J."/>
            <person name="Tettelin H."/>
            <person name="Glass J.I."/>
            <person name="Rusch D."/>
            <person name="Podicherti R."/>
            <person name="Tsui H.-C.T."/>
            <person name="Winkler M.E."/>
        </authorList>
    </citation>
    <scope>NUCLEOTIDE SEQUENCE</scope>
</reference>
<evidence type="ECO:0000256" key="1">
    <source>
        <dbReference type="ARBA" id="ARBA00010552"/>
    </source>
</evidence>
<dbReference type="FunFam" id="3.30.1330.40:FF:000001">
    <property type="entry name" value="L-PSP family endoribonuclease"/>
    <property type="match status" value="1"/>
</dbReference>
<dbReference type="PROSITE" id="PS01094">
    <property type="entry name" value="UPF0076"/>
    <property type="match status" value="1"/>
</dbReference>
<protein>
    <submittedName>
        <fullName evidence="2">Uncharacterized protein</fullName>
    </submittedName>
</protein>
<dbReference type="GO" id="GO:0005829">
    <property type="term" value="C:cytosol"/>
    <property type="evidence" value="ECO:0007669"/>
    <property type="project" value="TreeGrafter"/>
</dbReference>
<sequence length="130" mass="14373">MKRKIETNSAPKVLGTYSQAISSGNITFMSGQIPLDPKNMKLVEGNENQIRQVFKNIKAVCEASGASLEEIVKLNVYLSDLSVFNQVNEIMQEFFSEPYPARAAVQVAKLPLDSLIEIEGIIVKEDIPSN</sequence>
<dbReference type="InterPro" id="IPR019897">
    <property type="entry name" value="RidA_CS"/>
</dbReference>
<gene>
    <name evidence="2" type="ORF">METZ01_LOCUS315005</name>
</gene>
<dbReference type="Pfam" id="PF01042">
    <property type="entry name" value="Ribonuc_L-PSP"/>
    <property type="match status" value="1"/>
</dbReference>
<evidence type="ECO:0000313" key="2">
    <source>
        <dbReference type="EMBL" id="SVC62151.1"/>
    </source>
</evidence>
<dbReference type="Gene3D" id="3.30.1330.40">
    <property type="entry name" value="RutC-like"/>
    <property type="match status" value="1"/>
</dbReference>
<dbReference type="InterPro" id="IPR006056">
    <property type="entry name" value="RidA"/>
</dbReference>
<organism evidence="2">
    <name type="scientific">marine metagenome</name>
    <dbReference type="NCBI Taxonomy" id="408172"/>
    <lineage>
        <taxon>unclassified sequences</taxon>
        <taxon>metagenomes</taxon>
        <taxon>ecological metagenomes</taxon>
    </lineage>
</organism>
<dbReference type="EMBL" id="UINC01101384">
    <property type="protein sequence ID" value="SVC62151.1"/>
    <property type="molecule type" value="Genomic_DNA"/>
</dbReference>
<dbReference type="PANTHER" id="PTHR11803:SF39">
    <property type="entry name" value="2-IMINOBUTANOATE_2-IMINOPROPANOATE DEAMINASE"/>
    <property type="match status" value="1"/>
</dbReference>
<proteinExistence type="inferred from homology"/>
<dbReference type="InterPro" id="IPR035959">
    <property type="entry name" value="RutC-like_sf"/>
</dbReference>
<dbReference type="SUPFAM" id="SSF55298">
    <property type="entry name" value="YjgF-like"/>
    <property type="match status" value="1"/>
</dbReference>
<dbReference type="CDD" id="cd00448">
    <property type="entry name" value="YjgF_YER057c_UK114_family"/>
    <property type="match status" value="1"/>
</dbReference>
<comment type="similarity">
    <text evidence="1">Belongs to the RutC family.</text>
</comment>
<accession>A0A382NRG1</accession>
<dbReference type="InterPro" id="IPR006175">
    <property type="entry name" value="YjgF/YER057c/UK114"/>
</dbReference>
<dbReference type="PANTHER" id="PTHR11803">
    <property type="entry name" value="2-IMINOBUTANOATE/2-IMINOPROPANOATE DEAMINASE RIDA"/>
    <property type="match status" value="1"/>
</dbReference>
<name>A0A382NRG1_9ZZZZ</name>
<dbReference type="NCBIfam" id="TIGR00004">
    <property type="entry name" value="Rid family detoxifying hydrolase"/>
    <property type="match status" value="1"/>
</dbReference>
<dbReference type="AlphaFoldDB" id="A0A382NRG1"/>
<dbReference type="GO" id="GO:0019239">
    <property type="term" value="F:deaminase activity"/>
    <property type="evidence" value="ECO:0007669"/>
    <property type="project" value="TreeGrafter"/>
</dbReference>